<dbReference type="InterPro" id="IPR001848">
    <property type="entry name" value="Ribosomal_uS10"/>
</dbReference>
<evidence type="ECO:0000256" key="3">
    <source>
        <dbReference type="ARBA" id="ARBA00023274"/>
    </source>
</evidence>
<dbReference type="PRINTS" id="PR00971">
    <property type="entry name" value="RIBOSOMALS10"/>
</dbReference>
<dbReference type="NCBIfam" id="NF001861">
    <property type="entry name" value="PRK00596.1"/>
    <property type="match status" value="1"/>
</dbReference>
<sequence length="110" mass="12297">MATKTKIKANQKVRIKLKAFDHRLLDQSSGKIVNTAQRSGAKVFGPIPLPTDIKRWTVLKSPHVNKNSGEHFDLRIHKRLIDIIDPPATTVDALMKLDLPAGVDIEIKVQ</sequence>
<feature type="domain" description="Small ribosomal subunit protein uS10" evidence="5">
    <location>
        <begin position="14"/>
        <end position="108"/>
    </location>
</feature>
<dbReference type="SMART" id="SM01403">
    <property type="entry name" value="Ribosomal_S10"/>
    <property type="match status" value="1"/>
</dbReference>
<dbReference type="PROSITE" id="PS00361">
    <property type="entry name" value="RIBOSOMAL_S10"/>
    <property type="match status" value="1"/>
</dbReference>
<dbReference type="EMBL" id="BGZO01000008">
    <property type="protein sequence ID" value="GBR75802.1"/>
    <property type="molecule type" value="Genomic_DNA"/>
</dbReference>
<dbReference type="HAMAP" id="MF_00508">
    <property type="entry name" value="Ribosomal_uS10"/>
    <property type="match status" value="1"/>
</dbReference>
<keyword evidence="7" id="KW-1185">Reference proteome</keyword>
<evidence type="ECO:0000256" key="1">
    <source>
        <dbReference type="ARBA" id="ARBA00007102"/>
    </source>
</evidence>
<dbReference type="Gene3D" id="3.30.70.600">
    <property type="entry name" value="Ribosomal protein S10 domain"/>
    <property type="match status" value="1"/>
</dbReference>
<gene>
    <name evidence="4 6" type="primary">rpsJ</name>
    <name evidence="6" type="ORF">NO2_0436</name>
</gene>
<dbReference type="GO" id="GO:0005840">
    <property type="term" value="C:ribosome"/>
    <property type="evidence" value="ECO:0007669"/>
    <property type="project" value="UniProtKB-KW"/>
</dbReference>
<comment type="function">
    <text evidence="4">Involved in the binding of tRNA to the ribosomes.</text>
</comment>
<proteinExistence type="inferred from homology"/>
<dbReference type="GO" id="GO:0006412">
    <property type="term" value="P:translation"/>
    <property type="evidence" value="ECO:0007669"/>
    <property type="project" value="UniProtKB-UniRule"/>
</dbReference>
<evidence type="ECO:0000259" key="5">
    <source>
        <dbReference type="SMART" id="SM01403"/>
    </source>
</evidence>
<evidence type="ECO:0000313" key="7">
    <source>
        <dbReference type="Proteomes" id="UP000275925"/>
    </source>
</evidence>
<protein>
    <recommendedName>
        <fullName evidence="4">Small ribosomal subunit protein uS10</fullName>
    </recommendedName>
</protein>
<evidence type="ECO:0000313" key="6">
    <source>
        <dbReference type="EMBL" id="GBR75802.1"/>
    </source>
</evidence>
<dbReference type="InterPro" id="IPR027486">
    <property type="entry name" value="Ribosomal_uS10_dom"/>
</dbReference>
<dbReference type="NCBIfam" id="TIGR01049">
    <property type="entry name" value="rpsJ_bact"/>
    <property type="match status" value="1"/>
</dbReference>
<dbReference type="AlphaFoldDB" id="A0A388THL5"/>
<reference evidence="6 7" key="1">
    <citation type="journal article" date="2019" name="ISME J.">
        <title>Genome analyses of uncultured TG2/ZB3 bacteria in 'Margulisbacteria' specifically attached to ectosymbiotic spirochetes of protists in the termite gut.</title>
        <authorList>
            <person name="Utami Y.D."/>
            <person name="Kuwahara H."/>
            <person name="Igai K."/>
            <person name="Murakami T."/>
            <person name="Sugaya K."/>
            <person name="Morikawa T."/>
            <person name="Nagura Y."/>
            <person name="Yuki M."/>
            <person name="Deevong P."/>
            <person name="Inoue T."/>
            <person name="Kihara K."/>
            <person name="Lo N."/>
            <person name="Yamada A."/>
            <person name="Ohkuma M."/>
            <person name="Hongoh Y."/>
        </authorList>
    </citation>
    <scope>NUCLEOTIDE SEQUENCE [LARGE SCALE GENOMIC DNA]</scope>
    <source>
        <strain evidence="6">NkOx7-02</strain>
    </source>
</reference>
<dbReference type="GO" id="GO:0003735">
    <property type="term" value="F:structural constituent of ribosome"/>
    <property type="evidence" value="ECO:0007669"/>
    <property type="project" value="InterPro"/>
</dbReference>
<keyword evidence="2 4" id="KW-0689">Ribosomal protein</keyword>
<accession>A0A388THL5</accession>
<dbReference type="Proteomes" id="UP000275925">
    <property type="component" value="Unassembled WGS sequence"/>
</dbReference>
<dbReference type="SUPFAM" id="SSF54999">
    <property type="entry name" value="Ribosomal protein S10"/>
    <property type="match status" value="1"/>
</dbReference>
<dbReference type="Pfam" id="PF00338">
    <property type="entry name" value="Ribosomal_S10"/>
    <property type="match status" value="1"/>
</dbReference>
<dbReference type="PANTHER" id="PTHR11700">
    <property type="entry name" value="30S RIBOSOMAL PROTEIN S10 FAMILY MEMBER"/>
    <property type="match status" value="1"/>
</dbReference>
<evidence type="ECO:0000256" key="4">
    <source>
        <dbReference type="HAMAP-Rule" id="MF_00508"/>
    </source>
</evidence>
<name>A0A388THL5_9BACT</name>
<evidence type="ECO:0000256" key="2">
    <source>
        <dbReference type="ARBA" id="ARBA00022980"/>
    </source>
</evidence>
<dbReference type="InterPro" id="IPR018268">
    <property type="entry name" value="Ribosomal_uS10_CS"/>
</dbReference>
<comment type="caution">
    <text evidence="6">The sequence shown here is derived from an EMBL/GenBank/DDBJ whole genome shotgun (WGS) entry which is preliminary data.</text>
</comment>
<comment type="subunit">
    <text evidence="4">Part of the 30S ribosomal subunit.</text>
</comment>
<organism evidence="6 7">
    <name type="scientific">Candidatus Termititenax persephonae</name>
    <dbReference type="NCBI Taxonomy" id="2218525"/>
    <lineage>
        <taxon>Bacteria</taxon>
        <taxon>Bacillati</taxon>
        <taxon>Candidatus Margulisiibacteriota</taxon>
        <taxon>Candidatus Termititenacia</taxon>
        <taxon>Candidatus Termititenacales</taxon>
        <taxon>Candidatus Termititenacaceae</taxon>
        <taxon>Candidatus Termititenax</taxon>
    </lineage>
</organism>
<keyword evidence="3 4" id="KW-0687">Ribonucleoprotein</keyword>
<dbReference type="GO" id="GO:1990904">
    <property type="term" value="C:ribonucleoprotein complex"/>
    <property type="evidence" value="ECO:0007669"/>
    <property type="project" value="UniProtKB-KW"/>
</dbReference>
<comment type="similarity">
    <text evidence="1 4">Belongs to the universal ribosomal protein uS10 family.</text>
</comment>
<dbReference type="FunFam" id="3.30.70.600:FF:000003">
    <property type="entry name" value="30S ribosomal protein S10"/>
    <property type="match status" value="1"/>
</dbReference>
<dbReference type="GO" id="GO:0000049">
    <property type="term" value="F:tRNA binding"/>
    <property type="evidence" value="ECO:0007669"/>
    <property type="project" value="UniProtKB-UniRule"/>
</dbReference>
<dbReference type="InterPro" id="IPR036838">
    <property type="entry name" value="Ribosomal_uS10_dom_sf"/>
</dbReference>